<dbReference type="InterPro" id="IPR017853">
    <property type="entry name" value="GH"/>
</dbReference>
<dbReference type="InParanoid" id="D8RLQ9"/>
<reference evidence="1 2" key="1">
    <citation type="journal article" date="2011" name="Science">
        <title>The Selaginella genome identifies genetic changes associated with the evolution of vascular plants.</title>
        <authorList>
            <person name="Banks J.A."/>
            <person name="Nishiyama T."/>
            <person name="Hasebe M."/>
            <person name="Bowman J.L."/>
            <person name="Gribskov M."/>
            <person name="dePamphilis C."/>
            <person name="Albert V.A."/>
            <person name="Aono N."/>
            <person name="Aoyama T."/>
            <person name="Ambrose B.A."/>
            <person name="Ashton N.W."/>
            <person name="Axtell M.J."/>
            <person name="Barker E."/>
            <person name="Barker M.S."/>
            <person name="Bennetzen J.L."/>
            <person name="Bonawitz N.D."/>
            <person name="Chapple C."/>
            <person name="Cheng C."/>
            <person name="Correa L.G."/>
            <person name="Dacre M."/>
            <person name="DeBarry J."/>
            <person name="Dreyer I."/>
            <person name="Elias M."/>
            <person name="Engstrom E.M."/>
            <person name="Estelle M."/>
            <person name="Feng L."/>
            <person name="Finet C."/>
            <person name="Floyd S.K."/>
            <person name="Frommer W.B."/>
            <person name="Fujita T."/>
            <person name="Gramzow L."/>
            <person name="Gutensohn M."/>
            <person name="Harholt J."/>
            <person name="Hattori M."/>
            <person name="Heyl A."/>
            <person name="Hirai T."/>
            <person name="Hiwatashi Y."/>
            <person name="Ishikawa M."/>
            <person name="Iwata M."/>
            <person name="Karol K.G."/>
            <person name="Koehler B."/>
            <person name="Kolukisaoglu U."/>
            <person name="Kubo M."/>
            <person name="Kurata T."/>
            <person name="Lalonde S."/>
            <person name="Li K."/>
            <person name="Li Y."/>
            <person name="Litt A."/>
            <person name="Lyons E."/>
            <person name="Manning G."/>
            <person name="Maruyama T."/>
            <person name="Michael T.P."/>
            <person name="Mikami K."/>
            <person name="Miyazaki S."/>
            <person name="Morinaga S."/>
            <person name="Murata T."/>
            <person name="Mueller-Roeber B."/>
            <person name="Nelson D.R."/>
            <person name="Obara M."/>
            <person name="Oguri Y."/>
            <person name="Olmstead R.G."/>
            <person name="Onodera N."/>
            <person name="Petersen B.L."/>
            <person name="Pils B."/>
            <person name="Prigge M."/>
            <person name="Rensing S.A."/>
            <person name="Riano-Pachon D.M."/>
            <person name="Roberts A.W."/>
            <person name="Sato Y."/>
            <person name="Scheller H.V."/>
            <person name="Schulz B."/>
            <person name="Schulz C."/>
            <person name="Shakirov E.V."/>
            <person name="Shibagaki N."/>
            <person name="Shinohara N."/>
            <person name="Shippen D.E."/>
            <person name="Soerensen I."/>
            <person name="Sotooka R."/>
            <person name="Sugimoto N."/>
            <person name="Sugita M."/>
            <person name="Sumikawa N."/>
            <person name="Tanurdzic M."/>
            <person name="Theissen G."/>
            <person name="Ulvskov P."/>
            <person name="Wakazuki S."/>
            <person name="Weng J.K."/>
            <person name="Willats W.W."/>
            <person name="Wipf D."/>
            <person name="Wolf P.G."/>
            <person name="Yang L."/>
            <person name="Zimmer A.D."/>
            <person name="Zhu Q."/>
            <person name="Mitros T."/>
            <person name="Hellsten U."/>
            <person name="Loque D."/>
            <person name="Otillar R."/>
            <person name="Salamov A."/>
            <person name="Schmutz J."/>
            <person name="Shapiro H."/>
            <person name="Lindquist E."/>
            <person name="Lucas S."/>
            <person name="Rokhsar D."/>
            <person name="Grigoriev I.V."/>
        </authorList>
    </citation>
    <scope>NUCLEOTIDE SEQUENCE [LARGE SCALE GENOMIC DNA]</scope>
</reference>
<dbReference type="KEGG" id="smo:SELMODRAFT_96345"/>
<dbReference type="PANTHER" id="PTHR43651">
    <property type="entry name" value="1,4-ALPHA-GLUCAN-BRANCHING ENZYME"/>
    <property type="match status" value="1"/>
</dbReference>
<dbReference type="EMBL" id="GL377583">
    <property type="protein sequence ID" value="EFJ26765.1"/>
    <property type="molecule type" value="Genomic_DNA"/>
</dbReference>
<keyword evidence="2" id="KW-1185">Reference proteome</keyword>
<dbReference type="Proteomes" id="UP000001514">
    <property type="component" value="Unassembled WGS sequence"/>
</dbReference>
<accession>D8RLQ9</accession>
<dbReference type="eggNOG" id="KOG0470">
    <property type="taxonomic scope" value="Eukaryota"/>
</dbReference>
<organism evidence="2">
    <name type="scientific">Selaginella moellendorffii</name>
    <name type="common">Spikemoss</name>
    <dbReference type="NCBI Taxonomy" id="88036"/>
    <lineage>
        <taxon>Eukaryota</taxon>
        <taxon>Viridiplantae</taxon>
        <taxon>Streptophyta</taxon>
        <taxon>Embryophyta</taxon>
        <taxon>Tracheophyta</taxon>
        <taxon>Lycopodiopsida</taxon>
        <taxon>Selaginellales</taxon>
        <taxon>Selaginellaceae</taxon>
        <taxon>Selaginella</taxon>
    </lineage>
</organism>
<dbReference type="PANTHER" id="PTHR43651:SF4">
    <property type="entry name" value="1,4-ALPHA-GLUCAN-BRANCHING ENZYME 3, CHLOROPLASTIC_AMYLOPLASTIC"/>
    <property type="match status" value="1"/>
</dbReference>
<dbReference type="Gene3D" id="3.20.20.80">
    <property type="entry name" value="Glycosidases"/>
    <property type="match status" value="1"/>
</dbReference>
<dbReference type="HOGENOM" id="CLU_2339757_0_0_1"/>
<evidence type="ECO:0000313" key="2">
    <source>
        <dbReference type="Proteomes" id="UP000001514"/>
    </source>
</evidence>
<protein>
    <submittedName>
        <fullName evidence="1">Uncharacterized protein</fullName>
    </submittedName>
</protein>
<proteinExistence type="predicted"/>
<dbReference type="AlphaFoldDB" id="D8RLQ9"/>
<dbReference type="STRING" id="88036.D8RLQ9"/>
<dbReference type="SUPFAM" id="SSF51445">
    <property type="entry name" value="(Trans)glycosidases"/>
    <property type="match status" value="1"/>
</dbReference>
<sequence>TNLFKYGEHKVKHFLISNLKWWVEEYWIDGFYFHLVGSILYTHNGFTKFTGSFDKYYNQYVSVDRHIYLILVDELLHNLIPHIITIVENAKLMIYFLK</sequence>
<evidence type="ECO:0000313" key="1">
    <source>
        <dbReference type="EMBL" id="EFJ26765.1"/>
    </source>
</evidence>
<gene>
    <name evidence="1" type="ORF">SELMODRAFT_96345</name>
</gene>
<dbReference type="Gramene" id="EFJ26765">
    <property type="protein sequence ID" value="EFJ26765"/>
    <property type="gene ID" value="SELMODRAFT_96345"/>
</dbReference>
<feature type="non-terminal residue" evidence="1">
    <location>
        <position position="1"/>
    </location>
</feature>
<name>D8RLQ9_SELML</name>